<dbReference type="InterPro" id="IPR007667">
    <property type="entry name" value="Hypoxia_induced_domain"/>
</dbReference>
<gene>
    <name evidence="8" type="ORF">BDQ12DRAFT_693412</name>
</gene>
<accession>A0A5C3LGF1</accession>
<keyword evidence="2" id="KW-0812">Transmembrane</keyword>
<reference evidence="8 9" key="1">
    <citation type="journal article" date="2019" name="Nat. Ecol. Evol.">
        <title>Megaphylogeny resolves global patterns of mushroom evolution.</title>
        <authorList>
            <person name="Varga T."/>
            <person name="Krizsan K."/>
            <person name="Foldi C."/>
            <person name="Dima B."/>
            <person name="Sanchez-Garcia M."/>
            <person name="Sanchez-Ramirez S."/>
            <person name="Szollosi G.J."/>
            <person name="Szarkandi J.G."/>
            <person name="Papp V."/>
            <person name="Albert L."/>
            <person name="Andreopoulos W."/>
            <person name="Angelini C."/>
            <person name="Antonin V."/>
            <person name="Barry K.W."/>
            <person name="Bougher N.L."/>
            <person name="Buchanan P."/>
            <person name="Buyck B."/>
            <person name="Bense V."/>
            <person name="Catcheside P."/>
            <person name="Chovatia M."/>
            <person name="Cooper J."/>
            <person name="Damon W."/>
            <person name="Desjardin D."/>
            <person name="Finy P."/>
            <person name="Geml J."/>
            <person name="Haridas S."/>
            <person name="Hughes K."/>
            <person name="Justo A."/>
            <person name="Karasinski D."/>
            <person name="Kautmanova I."/>
            <person name="Kiss B."/>
            <person name="Kocsube S."/>
            <person name="Kotiranta H."/>
            <person name="LaButti K.M."/>
            <person name="Lechner B.E."/>
            <person name="Liimatainen K."/>
            <person name="Lipzen A."/>
            <person name="Lukacs Z."/>
            <person name="Mihaltcheva S."/>
            <person name="Morgado L.N."/>
            <person name="Niskanen T."/>
            <person name="Noordeloos M.E."/>
            <person name="Ohm R.A."/>
            <person name="Ortiz-Santana B."/>
            <person name="Ovrebo C."/>
            <person name="Racz N."/>
            <person name="Riley R."/>
            <person name="Savchenko A."/>
            <person name="Shiryaev A."/>
            <person name="Soop K."/>
            <person name="Spirin V."/>
            <person name="Szebenyi C."/>
            <person name="Tomsovsky M."/>
            <person name="Tulloss R.E."/>
            <person name="Uehling J."/>
            <person name="Grigoriev I.V."/>
            <person name="Vagvolgyi C."/>
            <person name="Papp T."/>
            <person name="Martin F.M."/>
            <person name="Miettinen O."/>
            <person name="Hibbett D.S."/>
            <person name="Nagy L.G."/>
        </authorList>
    </citation>
    <scope>NUCLEOTIDE SEQUENCE [LARGE SCALE GENOMIC DNA]</scope>
    <source>
        <strain evidence="8 9">CBS 166.37</strain>
    </source>
</reference>
<organism evidence="8 9">
    <name type="scientific">Crucibulum laeve</name>
    <dbReference type="NCBI Taxonomy" id="68775"/>
    <lineage>
        <taxon>Eukaryota</taxon>
        <taxon>Fungi</taxon>
        <taxon>Dikarya</taxon>
        <taxon>Basidiomycota</taxon>
        <taxon>Agaricomycotina</taxon>
        <taxon>Agaricomycetes</taxon>
        <taxon>Agaricomycetidae</taxon>
        <taxon>Agaricales</taxon>
        <taxon>Agaricineae</taxon>
        <taxon>Nidulariaceae</taxon>
        <taxon>Crucibulum</taxon>
    </lineage>
</organism>
<keyword evidence="6" id="KW-0732">Signal</keyword>
<name>A0A5C3LGF1_9AGAR</name>
<proteinExistence type="predicted"/>
<evidence type="ECO:0000313" key="9">
    <source>
        <dbReference type="Proteomes" id="UP000308652"/>
    </source>
</evidence>
<evidence type="ECO:0000256" key="5">
    <source>
        <dbReference type="SAM" id="MobiDB-lite"/>
    </source>
</evidence>
<keyword evidence="9" id="KW-1185">Reference proteome</keyword>
<sequence>MNYWLRMRVALQGVTLVALVAGSMAMKARKNEITEATGIGEGLPRNEQSAEIIKEQKREKEREEFEERLKGAQEAHDAEVRIRKGVRVVPTVEDSPAAKRSSWWWSSSTTKESSNKLEEPSKKP</sequence>
<evidence type="ECO:0000256" key="4">
    <source>
        <dbReference type="ARBA" id="ARBA00023136"/>
    </source>
</evidence>
<feature type="chain" id="PRO_5022987996" description="HIG1 domain-containing protein" evidence="6">
    <location>
        <begin position="26"/>
        <end position="124"/>
    </location>
</feature>
<feature type="compositionally biased region" description="Basic and acidic residues" evidence="5">
    <location>
        <begin position="52"/>
        <end position="82"/>
    </location>
</feature>
<evidence type="ECO:0000256" key="3">
    <source>
        <dbReference type="ARBA" id="ARBA00022989"/>
    </source>
</evidence>
<feature type="region of interest" description="Disordered" evidence="5">
    <location>
        <begin position="38"/>
        <end position="124"/>
    </location>
</feature>
<comment type="subcellular location">
    <subcellularLocation>
        <location evidence="1">Mitochondrion</location>
    </subcellularLocation>
</comment>
<dbReference type="Pfam" id="PF04588">
    <property type="entry name" value="HIG_1_N"/>
    <property type="match status" value="1"/>
</dbReference>
<feature type="signal peptide" evidence="6">
    <location>
        <begin position="1"/>
        <end position="25"/>
    </location>
</feature>
<dbReference type="STRING" id="68775.A0A5C3LGF1"/>
<keyword evidence="3" id="KW-1133">Transmembrane helix</keyword>
<evidence type="ECO:0000256" key="2">
    <source>
        <dbReference type="ARBA" id="ARBA00022692"/>
    </source>
</evidence>
<dbReference type="OrthoDB" id="6604018at2759"/>
<dbReference type="AlphaFoldDB" id="A0A5C3LGF1"/>
<dbReference type="EMBL" id="ML213700">
    <property type="protein sequence ID" value="TFK31878.1"/>
    <property type="molecule type" value="Genomic_DNA"/>
</dbReference>
<feature type="domain" description="HIG1" evidence="7">
    <location>
        <begin position="1"/>
        <end position="37"/>
    </location>
</feature>
<keyword evidence="4" id="KW-0472">Membrane</keyword>
<dbReference type="GO" id="GO:0005739">
    <property type="term" value="C:mitochondrion"/>
    <property type="evidence" value="ECO:0007669"/>
    <property type="project" value="UniProtKB-SubCell"/>
</dbReference>
<evidence type="ECO:0000256" key="1">
    <source>
        <dbReference type="ARBA" id="ARBA00004173"/>
    </source>
</evidence>
<evidence type="ECO:0000256" key="6">
    <source>
        <dbReference type="SAM" id="SignalP"/>
    </source>
</evidence>
<dbReference type="PROSITE" id="PS51503">
    <property type="entry name" value="HIG1"/>
    <property type="match status" value="1"/>
</dbReference>
<feature type="compositionally biased region" description="Basic and acidic residues" evidence="5">
    <location>
        <begin position="113"/>
        <end position="124"/>
    </location>
</feature>
<evidence type="ECO:0000259" key="7">
    <source>
        <dbReference type="PROSITE" id="PS51503"/>
    </source>
</evidence>
<feature type="non-terminal residue" evidence="8">
    <location>
        <position position="1"/>
    </location>
</feature>
<dbReference type="Proteomes" id="UP000308652">
    <property type="component" value="Unassembled WGS sequence"/>
</dbReference>
<protein>
    <recommendedName>
        <fullName evidence="7">HIG1 domain-containing protein</fullName>
    </recommendedName>
</protein>
<evidence type="ECO:0000313" key="8">
    <source>
        <dbReference type="EMBL" id="TFK31878.1"/>
    </source>
</evidence>
<feature type="compositionally biased region" description="Low complexity" evidence="5">
    <location>
        <begin position="101"/>
        <end position="112"/>
    </location>
</feature>